<accession>Q7UW37</accession>
<evidence type="ECO:0000256" key="1">
    <source>
        <dbReference type="SAM" id="MobiDB-lite"/>
    </source>
</evidence>
<gene>
    <name evidence="2" type="ordered locus">RB2288</name>
</gene>
<feature type="compositionally biased region" description="Polar residues" evidence="1">
    <location>
        <begin position="43"/>
        <end position="61"/>
    </location>
</feature>
<keyword evidence="3" id="KW-1185">Reference proteome</keyword>
<dbReference type="HOGENOM" id="CLU_2809556_0_0_0"/>
<organism evidence="2 3">
    <name type="scientific">Rhodopirellula baltica (strain DSM 10527 / NCIMB 13988 / SH1)</name>
    <dbReference type="NCBI Taxonomy" id="243090"/>
    <lineage>
        <taxon>Bacteria</taxon>
        <taxon>Pseudomonadati</taxon>
        <taxon>Planctomycetota</taxon>
        <taxon>Planctomycetia</taxon>
        <taxon>Pirellulales</taxon>
        <taxon>Pirellulaceae</taxon>
        <taxon>Rhodopirellula</taxon>
    </lineage>
</organism>
<sequence>MNQQPGERGSIEALLPSMANGLFQPRLGQRLRTRKAHARFGQRPNSASLRLSRSPNFTRNSRTQKHA</sequence>
<proteinExistence type="predicted"/>
<dbReference type="AlphaFoldDB" id="Q7UW37"/>
<reference evidence="2 3" key="1">
    <citation type="journal article" date="2003" name="Proc. Natl. Acad. Sci. U.S.A.">
        <title>Complete genome sequence of the marine planctomycete Pirellula sp. strain 1.</title>
        <authorList>
            <person name="Gloeckner F.O."/>
            <person name="Kube M."/>
            <person name="Bauer M."/>
            <person name="Teeling H."/>
            <person name="Lombardot T."/>
            <person name="Ludwig W."/>
            <person name="Gade D."/>
            <person name="Beck A."/>
            <person name="Borzym K."/>
            <person name="Heitmann K."/>
            <person name="Rabus R."/>
            <person name="Schlesner H."/>
            <person name="Amann R."/>
            <person name="Reinhardt R."/>
        </authorList>
    </citation>
    <scope>NUCLEOTIDE SEQUENCE [LARGE SCALE GENOMIC DNA]</scope>
    <source>
        <strain evidence="3">DSM 10527 / NCIMB 13988 / SH1</strain>
    </source>
</reference>
<protein>
    <submittedName>
        <fullName evidence="2">Uncharacterized protein</fullName>
    </submittedName>
</protein>
<feature type="region of interest" description="Disordered" evidence="1">
    <location>
        <begin position="33"/>
        <end position="67"/>
    </location>
</feature>
<evidence type="ECO:0000313" key="2">
    <source>
        <dbReference type="EMBL" id="CAD72534.1"/>
    </source>
</evidence>
<dbReference type="Proteomes" id="UP000001025">
    <property type="component" value="Chromosome"/>
</dbReference>
<dbReference type="STRING" id="243090.RB2288"/>
<dbReference type="InParanoid" id="Q7UW37"/>
<dbReference type="EMBL" id="BX294136">
    <property type="protein sequence ID" value="CAD72534.1"/>
    <property type="molecule type" value="Genomic_DNA"/>
</dbReference>
<evidence type="ECO:0000313" key="3">
    <source>
        <dbReference type="Proteomes" id="UP000001025"/>
    </source>
</evidence>
<dbReference type="KEGG" id="rba:RB2288"/>
<name>Q7UW37_RHOBA</name>
<dbReference type="EnsemblBacteria" id="CAD72534">
    <property type="protein sequence ID" value="CAD72534"/>
    <property type="gene ID" value="RB2288"/>
</dbReference>